<dbReference type="InterPro" id="IPR032484">
    <property type="entry name" value="DUF5052"/>
</dbReference>
<evidence type="ECO:0000313" key="1">
    <source>
        <dbReference type="EMBL" id="SDA38347.1"/>
    </source>
</evidence>
<reference evidence="2" key="2">
    <citation type="journal article" date="2022" name="Food Funct.">
        <title>Lactobacillus kefiranofaciens ZW18 from Kefir enhances the anti-tumor effect of anti-programmed cell death 1 (PD-1) immunotherapy by modulating the gut microbiota.</title>
        <authorList>
            <person name="Zhao J."/>
            <person name="Wang Y."/>
            <person name="Wang J."/>
            <person name="Lv M."/>
            <person name="Zhou C."/>
            <person name="Jia L."/>
            <person name="Geng W."/>
        </authorList>
    </citation>
    <scope>NUCLEOTIDE SEQUENCE</scope>
    <source>
        <strain evidence="2">ZW18</strain>
    </source>
</reference>
<dbReference type="PROSITE" id="PS51257">
    <property type="entry name" value="PROKAR_LIPOPROTEIN"/>
    <property type="match status" value="1"/>
</dbReference>
<dbReference type="EMBL" id="CP123735">
    <property type="protein sequence ID" value="WGO86444.1"/>
    <property type="molecule type" value="Genomic_DNA"/>
</dbReference>
<gene>
    <name evidence="2" type="ORF">QEJ78_02980</name>
    <name evidence="1" type="ORF">SAMN02983011_00231</name>
</gene>
<name>A0AAX3UFC8_9LACO</name>
<dbReference type="EMBL" id="FMXC01000001">
    <property type="protein sequence ID" value="SDA38347.1"/>
    <property type="molecule type" value="Genomic_DNA"/>
</dbReference>
<evidence type="ECO:0000313" key="3">
    <source>
        <dbReference type="Proteomes" id="UP000181860"/>
    </source>
</evidence>
<dbReference type="Proteomes" id="UP000181860">
    <property type="component" value="Unassembled WGS sequence"/>
</dbReference>
<sequence>MNIKKKITLFFSLGILLFTLSGCSNFQNWELSMRSKIGALPLTVSTYDSNGQKIDQIKAKSVNIHTDKKMSQKDDKGKENSSVIDVDYGHQRMTHVGSTLIAYEGLKNYEDAFNKHVKIDDQNRAVPLLNTMYQNFKNDWNGQSKIVMIRSQLGMPIAVFAGKSVSIHKSDMKNSTQFVIDGHRLFAYRADYTVYPVASLK</sequence>
<reference evidence="1 3" key="1">
    <citation type="submission" date="2016-10" db="EMBL/GenBank/DDBJ databases">
        <authorList>
            <person name="Varghese N."/>
            <person name="Submissions S."/>
        </authorList>
    </citation>
    <scope>NUCLEOTIDE SEQUENCE [LARGE SCALE GENOMIC DNA]</scope>
    <source>
        <strain evidence="1 3">ATCC 43761</strain>
    </source>
</reference>
<evidence type="ECO:0000313" key="4">
    <source>
        <dbReference type="Proteomes" id="UP001242513"/>
    </source>
</evidence>
<dbReference type="Proteomes" id="UP001242513">
    <property type="component" value="Chromosome"/>
</dbReference>
<dbReference type="RefSeq" id="WP_025084072.1">
    <property type="nucleotide sequence ID" value="NZ_CP123735.1"/>
</dbReference>
<organism evidence="2 4">
    <name type="scientific">Lactobacillus kefiranofaciens</name>
    <dbReference type="NCBI Taxonomy" id="267818"/>
    <lineage>
        <taxon>Bacteria</taxon>
        <taxon>Bacillati</taxon>
        <taxon>Bacillota</taxon>
        <taxon>Bacilli</taxon>
        <taxon>Lactobacillales</taxon>
        <taxon>Lactobacillaceae</taxon>
        <taxon>Lactobacillus</taxon>
    </lineage>
</organism>
<reference evidence="2" key="3">
    <citation type="submission" date="2023-04" db="EMBL/GenBank/DDBJ databases">
        <authorList>
            <person name="Wang Y."/>
        </authorList>
    </citation>
    <scope>NUCLEOTIDE SEQUENCE</scope>
    <source>
        <strain evidence="2">ZW18</strain>
    </source>
</reference>
<dbReference type="Pfam" id="PF16475">
    <property type="entry name" value="DUF5052"/>
    <property type="match status" value="1"/>
</dbReference>
<dbReference type="AlphaFoldDB" id="A0AAX3UFC8"/>
<proteinExistence type="predicted"/>
<accession>A0AAX3UFC8</accession>
<protein>
    <submittedName>
        <fullName evidence="2">DUF5052 family protein</fullName>
    </submittedName>
</protein>
<keyword evidence="3" id="KW-1185">Reference proteome</keyword>
<evidence type="ECO:0000313" key="2">
    <source>
        <dbReference type="EMBL" id="WGO86444.1"/>
    </source>
</evidence>